<dbReference type="CDD" id="cd01948">
    <property type="entry name" value="EAL"/>
    <property type="match status" value="1"/>
</dbReference>
<dbReference type="GO" id="GO:0071111">
    <property type="term" value="F:cyclic-guanylate-specific phosphodiesterase activity"/>
    <property type="evidence" value="ECO:0007669"/>
    <property type="project" value="InterPro"/>
</dbReference>
<dbReference type="Gene3D" id="3.30.70.270">
    <property type="match status" value="1"/>
</dbReference>
<accession>A0A6S5Y5M2</accession>
<dbReference type="SUPFAM" id="SSF141868">
    <property type="entry name" value="EAL domain-like"/>
    <property type="match status" value="1"/>
</dbReference>
<dbReference type="InterPro" id="IPR050706">
    <property type="entry name" value="Cyclic-di-GMP_PDE-like"/>
</dbReference>
<dbReference type="InterPro" id="IPR035919">
    <property type="entry name" value="EAL_sf"/>
</dbReference>
<dbReference type="Pfam" id="PF00990">
    <property type="entry name" value="GGDEF"/>
    <property type="match status" value="1"/>
</dbReference>
<accession>A0A653KVG1</accession>
<dbReference type="SMART" id="SM00267">
    <property type="entry name" value="GGDEF"/>
    <property type="match status" value="1"/>
</dbReference>
<dbReference type="Pfam" id="PF00563">
    <property type="entry name" value="EAL"/>
    <property type="match status" value="1"/>
</dbReference>
<name>A0A653KVG1_AERVE</name>
<organism evidence="1 2">
    <name type="scientific">Aeromonas veronii</name>
    <dbReference type="NCBI Taxonomy" id="654"/>
    <lineage>
        <taxon>Bacteria</taxon>
        <taxon>Pseudomonadati</taxon>
        <taxon>Pseudomonadota</taxon>
        <taxon>Gammaproteobacteria</taxon>
        <taxon>Aeromonadales</taxon>
        <taxon>Aeromonadaceae</taxon>
        <taxon>Aeromonas</taxon>
    </lineage>
</organism>
<dbReference type="PROSITE" id="PS50883">
    <property type="entry name" value="EAL"/>
    <property type="match status" value="1"/>
</dbReference>
<dbReference type="SMART" id="SM00052">
    <property type="entry name" value="EAL"/>
    <property type="match status" value="1"/>
</dbReference>
<sequence length="567" mass="63698">MLCSASLVKIPPQSSHFKDDKMVHKLGRTLFLIATIVTIPLLLLQAVWLALQSTPLTLAIILATTLLGMILLLMLAIRTMDGMLQHQELTWVKAIRGRDPSQLDEPASQEVLQQLLEQFESAEQSAHRQLTELSNLATTDELTQLLNRHAFRRDMTELLQRDQDTQTATLVLIRATELGKINAQRGFQSGDAYIKDMAALIKRVVSRFPGNQVYRISGADFAVLVQPVANIPPHLLGQDLKVAFDHYQDQHELESTGYSGLTKLSSGQKIEAVLARADLALARAQTETINGWAIQQDDSASELQGQHHWRDVLTEVLAQERLSFTYQPIQPLHRSMLAYNEIYTRFSGNDGTALPTDTLFAMAQRLDMVMRLEQLVITHIMRQYRAFGANQSRWGINLSPNLLQNSAFLIWLDRQLLKDPNTSANLVFELDEEHLERNLTGAKRVFELLRRNGSRSAIANFGKGIGSFTLFRELKPDYIKLDPALITGLEQDQTNQQFVRMIVDVSHRMGCQVIAEGVEQLGQKQLLQGMYVDGLQGYLIARPQPLRPDISQLGLFTEDASASKGSE</sequence>
<dbReference type="InterPro" id="IPR001633">
    <property type="entry name" value="EAL_dom"/>
</dbReference>
<dbReference type="Proteomes" id="UP000439123">
    <property type="component" value="Unassembled WGS sequence"/>
</dbReference>
<protein>
    <submittedName>
        <fullName evidence="1">Diguanylate phosphodiesterase</fullName>
    </submittedName>
</protein>
<evidence type="ECO:0000313" key="1">
    <source>
        <dbReference type="EMBL" id="VXA83453.1"/>
    </source>
</evidence>
<dbReference type="PANTHER" id="PTHR33121">
    <property type="entry name" value="CYCLIC DI-GMP PHOSPHODIESTERASE PDEF"/>
    <property type="match status" value="1"/>
</dbReference>
<dbReference type="SUPFAM" id="SSF55073">
    <property type="entry name" value="Nucleotide cyclase"/>
    <property type="match status" value="1"/>
</dbReference>
<reference evidence="1 2" key="1">
    <citation type="submission" date="2019-10" db="EMBL/GenBank/DDBJ databases">
        <authorList>
            <person name="Karimi E."/>
        </authorList>
    </citation>
    <scope>NUCLEOTIDE SEQUENCE [LARGE SCALE GENOMIC DNA]</scope>
    <source>
        <strain evidence="1">Aeromonas sp. 8C</strain>
    </source>
</reference>
<dbReference type="InterPro" id="IPR043128">
    <property type="entry name" value="Rev_trsase/Diguanyl_cyclase"/>
</dbReference>
<dbReference type="EMBL" id="CABWLC010000007">
    <property type="protein sequence ID" value="VXA83453.1"/>
    <property type="molecule type" value="Genomic_DNA"/>
</dbReference>
<evidence type="ECO:0000313" key="2">
    <source>
        <dbReference type="Proteomes" id="UP000439123"/>
    </source>
</evidence>
<dbReference type="PANTHER" id="PTHR33121:SF79">
    <property type="entry name" value="CYCLIC DI-GMP PHOSPHODIESTERASE PDED-RELATED"/>
    <property type="match status" value="1"/>
</dbReference>
<dbReference type="Gene3D" id="3.20.20.450">
    <property type="entry name" value="EAL domain"/>
    <property type="match status" value="1"/>
</dbReference>
<proteinExistence type="predicted"/>
<gene>
    <name evidence="1" type="ORF">AERO8C_150196</name>
</gene>
<dbReference type="InterPro" id="IPR029787">
    <property type="entry name" value="Nucleotide_cyclase"/>
</dbReference>
<dbReference type="PROSITE" id="PS50887">
    <property type="entry name" value="GGDEF"/>
    <property type="match status" value="1"/>
</dbReference>
<dbReference type="AlphaFoldDB" id="A0A653KVG1"/>
<dbReference type="InterPro" id="IPR000160">
    <property type="entry name" value="GGDEF_dom"/>
</dbReference>